<sequence length="426" mass="50261">MERIYDDILHEEIYVNSYTNGLKAFVIKKKNFSKVFAGYATKYGSVDNKFVHPKTNEVVEVPEGIAHFLEHKLFEEQEGNVFDRFAKFGAMANAFTSFKETVYYFISTQNFYENLEILLDFVQNPYFTDQNVEKEKGIIAQEIRMYQDNPNWRVYFNLLNALYVNHPVKIDIAGTLESIQRITKDDLYLCYNTFYHPSNMIIVVCGDVEPQKVFDMIERMEKTKEYQSLIERMYTEEPPGVNQKRIEVKLAISNPIFYIGFKDTLNDLPPYEMMMKDIHTQILSEIIFGKSTDFYESLYKEGLINQNFGFEYTCEPEYSFFMIGGESKDPDKVYERVLEHIEDIKRRGIDKEEFERAKKVVLGSHLRKFDNPEKLSVEFIYSYFKGVNIFEYVKEISSVSFEMCEKRLKEFFNESTSCISIVWPAD</sequence>
<dbReference type="InterPro" id="IPR050361">
    <property type="entry name" value="MPP/UQCRC_Complex"/>
</dbReference>
<evidence type="ECO:0000259" key="1">
    <source>
        <dbReference type="Pfam" id="PF00675"/>
    </source>
</evidence>
<organism evidence="3 4">
    <name type="scientific">Anaerocellum danielii</name>
    <dbReference type="NCBI Taxonomy" id="1387557"/>
    <lineage>
        <taxon>Bacteria</taxon>
        <taxon>Bacillati</taxon>
        <taxon>Bacillota</taxon>
        <taxon>Bacillota incertae sedis</taxon>
        <taxon>Caldicellulosiruptorales</taxon>
        <taxon>Caldicellulosiruptoraceae</taxon>
        <taxon>Anaerocellum</taxon>
    </lineage>
</organism>
<name>A0ABZ0U4L0_9FIRM</name>
<dbReference type="SUPFAM" id="SSF63411">
    <property type="entry name" value="LuxS/MPP-like metallohydrolase"/>
    <property type="match status" value="2"/>
</dbReference>
<feature type="domain" description="Peptidase M16 C-terminal" evidence="2">
    <location>
        <begin position="181"/>
        <end position="359"/>
    </location>
</feature>
<dbReference type="InterPro" id="IPR011765">
    <property type="entry name" value="Pept_M16_N"/>
</dbReference>
<evidence type="ECO:0000313" key="4">
    <source>
        <dbReference type="Proteomes" id="UP001322744"/>
    </source>
</evidence>
<feature type="domain" description="Peptidase M16 N-terminal" evidence="1">
    <location>
        <begin position="63"/>
        <end position="175"/>
    </location>
</feature>
<dbReference type="RefSeq" id="WP_045174282.1">
    <property type="nucleotide sequence ID" value="NZ_CP139957.1"/>
</dbReference>
<dbReference type="PANTHER" id="PTHR11851:SF134">
    <property type="entry name" value="ZINC-DEPENDENT PROTEASE"/>
    <property type="match status" value="1"/>
</dbReference>
<accession>A0ABZ0U4L0</accession>
<dbReference type="EMBL" id="CP139957">
    <property type="protein sequence ID" value="WPX09538.1"/>
    <property type="molecule type" value="Genomic_DNA"/>
</dbReference>
<dbReference type="PANTHER" id="PTHR11851">
    <property type="entry name" value="METALLOPROTEASE"/>
    <property type="match status" value="1"/>
</dbReference>
<reference evidence="3 4" key="1">
    <citation type="submission" date="2023-12" db="EMBL/GenBank/DDBJ databases">
        <authorList>
            <person name="Manesh M.J.H."/>
            <person name="Bing R.G."/>
            <person name="Willard D.J."/>
            <person name="Kelly R.M."/>
        </authorList>
    </citation>
    <scope>NUCLEOTIDE SEQUENCE [LARGE SCALE GENOMIC DNA]</scope>
    <source>
        <strain evidence="3 4">DSM 8977</strain>
    </source>
</reference>
<dbReference type="Pfam" id="PF05193">
    <property type="entry name" value="Peptidase_M16_C"/>
    <property type="match status" value="1"/>
</dbReference>
<protein>
    <submittedName>
        <fullName evidence="3">Pitrilysin family protein</fullName>
    </submittedName>
</protein>
<evidence type="ECO:0000259" key="2">
    <source>
        <dbReference type="Pfam" id="PF05193"/>
    </source>
</evidence>
<evidence type="ECO:0000313" key="3">
    <source>
        <dbReference type="EMBL" id="WPX09538.1"/>
    </source>
</evidence>
<dbReference type="InterPro" id="IPR007863">
    <property type="entry name" value="Peptidase_M16_C"/>
</dbReference>
<dbReference type="Proteomes" id="UP001322744">
    <property type="component" value="Chromosome"/>
</dbReference>
<dbReference type="Pfam" id="PF00675">
    <property type="entry name" value="Peptidase_M16"/>
    <property type="match status" value="1"/>
</dbReference>
<proteinExistence type="predicted"/>
<dbReference type="NCBIfam" id="NF047421">
    <property type="entry name" value="YfmH_fam"/>
    <property type="match status" value="1"/>
</dbReference>
<dbReference type="Gene3D" id="3.30.830.10">
    <property type="entry name" value="Metalloenzyme, LuxS/M16 peptidase-like"/>
    <property type="match status" value="2"/>
</dbReference>
<dbReference type="InterPro" id="IPR011249">
    <property type="entry name" value="Metalloenz_LuxS/M16"/>
</dbReference>
<gene>
    <name evidence="3" type="ORF">SOJ16_000761</name>
</gene>
<keyword evidence="4" id="KW-1185">Reference proteome</keyword>